<proteinExistence type="predicted"/>
<sequence>MATTISRRSFTLSAACACAAGGLLADDPAAAQQAPPFATREIAPGLYVFRCQGHQAMFVATPEGVIATDPIGLRRPQAVTTYIEEIRKVSPAPIRYLAYSHHRFDHIAGGKPFKDAGATVVAHHRARDRLARLGNPGVVPVDEAVPDGGRAIELGGTRLELHYVGRNHSDNSLVMRLPQHRLIFAVDRIPIESVGFRNMPDSCLPDWLEGLDRVLAMEWDHLLPGHPNAGGRLGTREDVRNFKQCLLDVSEAARRMAQEGKCFDQAMHEVRLPRYERWTMYEARLPGNVERFCGFWNNGI</sequence>
<dbReference type="InterPro" id="IPR036866">
    <property type="entry name" value="RibonucZ/Hydroxyglut_hydro"/>
</dbReference>
<gene>
    <name evidence="3" type="ORF">K1J50_06510</name>
</gene>
<dbReference type="InterPro" id="IPR050855">
    <property type="entry name" value="NDM-1-like"/>
</dbReference>
<name>A0ABS7F0U8_9PROT</name>
<dbReference type="InterPro" id="IPR001279">
    <property type="entry name" value="Metallo-B-lactamas"/>
</dbReference>
<dbReference type="Proteomes" id="UP001519924">
    <property type="component" value="Unassembled WGS sequence"/>
</dbReference>
<keyword evidence="1" id="KW-0732">Signal</keyword>
<organism evidence="3 4">
    <name type="scientific">Caldovatus aquaticus</name>
    <dbReference type="NCBI Taxonomy" id="2865671"/>
    <lineage>
        <taxon>Bacteria</taxon>
        <taxon>Pseudomonadati</taxon>
        <taxon>Pseudomonadota</taxon>
        <taxon>Alphaproteobacteria</taxon>
        <taxon>Acetobacterales</taxon>
        <taxon>Roseomonadaceae</taxon>
        <taxon>Caldovatus</taxon>
    </lineage>
</organism>
<dbReference type="SUPFAM" id="SSF56281">
    <property type="entry name" value="Metallo-hydrolase/oxidoreductase"/>
    <property type="match status" value="1"/>
</dbReference>
<evidence type="ECO:0000256" key="1">
    <source>
        <dbReference type="SAM" id="SignalP"/>
    </source>
</evidence>
<evidence type="ECO:0000259" key="2">
    <source>
        <dbReference type="SMART" id="SM00849"/>
    </source>
</evidence>
<dbReference type="PANTHER" id="PTHR42951">
    <property type="entry name" value="METALLO-BETA-LACTAMASE DOMAIN-CONTAINING"/>
    <property type="match status" value="1"/>
</dbReference>
<dbReference type="EMBL" id="JAHZUY010000011">
    <property type="protein sequence ID" value="MBW8269138.1"/>
    <property type="molecule type" value="Genomic_DNA"/>
</dbReference>
<dbReference type="PROSITE" id="PS51318">
    <property type="entry name" value="TAT"/>
    <property type="match status" value="1"/>
</dbReference>
<dbReference type="InterPro" id="IPR006311">
    <property type="entry name" value="TAT_signal"/>
</dbReference>
<dbReference type="RefSeq" id="WP_220116899.1">
    <property type="nucleotide sequence ID" value="NZ_JAHZUY010000011.1"/>
</dbReference>
<dbReference type="CDD" id="cd16276">
    <property type="entry name" value="metallo-hydrolase-like_MBL-fold"/>
    <property type="match status" value="1"/>
</dbReference>
<feature type="chain" id="PRO_5047291660" evidence="1">
    <location>
        <begin position="26"/>
        <end position="300"/>
    </location>
</feature>
<evidence type="ECO:0000313" key="4">
    <source>
        <dbReference type="Proteomes" id="UP001519924"/>
    </source>
</evidence>
<dbReference type="Gene3D" id="3.60.15.10">
    <property type="entry name" value="Ribonuclease Z/Hydroxyacylglutathione hydrolase-like"/>
    <property type="match status" value="1"/>
</dbReference>
<dbReference type="PANTHER" id="PTHR42951:SF22">
    <property type="entry name" value="METALLO BETA-LACTAMASE SUPERFAMILY LIPOPROTEIN"/>
    <property type="match status" value="1"/>
</dbReference>
<comment type="caution">
    <text evidence="3">The sequence shown here is derived from an EMBL/GenBank/DDBJ whole genome shotgun (WGS) entry which is preliminary data.</text>
</comment>
<reference evidence="3 4" key="1">
    <citation type="submission" date="2021-08" db="EMBL/GenBank/DDBJ databases">
        <title>Caldovatus sediminis gen. nov., sp. nov., a moderately thermophilic bacterium isolated from a hot spring.</title>
        <authorList>
            <person name="Hu C.-J."/>
            <person name="Li W.-J."/>
            <person name="Xian W.-D."/>
        </authorList>
    </citation>
    <scope>NUCLEOTIDE SEQUENCE [LARGE SCALE GENOMIC DNA]</scope>
    <source>
        <strain evidence="3 4">SYSU G05006</strain>
    </source>
</reference>
<dbReference type="SMART" id="SM00849">
    <property type="entry name" value="Lactamase_B"/>
    <property type="match status" value="1"/>
</dbReference>
<keyword evidence="4" id="KW-1185">Reference proteome</keyword>
<accession>A0ABS7F0U8</accession>
<evidence type="ECO:0000313" key="3">
    <source>
        <dbReference type="EMBL" id="MBW8269138.1"/>
    </source>
</evidence>
<feature type="signal peptide" evidence="1">
    <location>
        <begin position="1"/>
        <end position="25"/>
    </location>
</feature>
<dbReference type="Pfam" id="PF00753">
    <property type="entry name" value="Lactamase_B"/>
    <property type="match status" value="1"/>
</dbReference>
<protein>
    <submittedName>
        <fullName evidence="3">MBL fold metallo-hydrolase</fullName>
    </submittedName>
</protein>
<feature type="domain" description="Metallo-beta-lactamase" evidence="2">
    <location>
        <begin position="53"/>
        <end position="226"/>
    </location>
</feature>